<dbReference type="RefSeq" id="WP_214299995.1">
    <property type="nucleotide sequence ID" value="NZ_JAHDYS010000012.1"/>
</dbReference>
<comment type="caution">
    <text evidence="2">The sequence shown here is derived from an EMBL/GenBank/DDBJ whole genome shotgun (WGS) entry which is preliminary data.</text>
</comment>
<dbReference type="PANTHER" id="PTHR34203">
    <property type="entry name" value="METHYLTRANSFERASE, FKBM FAMILY PROTEIN"/>
    <property type="match status" value="1"/>
</dbReference>
<dbReference type="InterPro" id="IPR052514">
    <property type="entry name" value="SAM-dependent_MTase"/>
</dbReference>
<evidence type="ECO:0000313" key="3">
    <source>
        <dbReference type="Proteomes" id="UP000784128"/>
    </source>
</evidence>
<dbReference type="InterPro" id="IPR029063">
    <property type="entry name" value="SAM-dependent_MTases_sf"/>
</dbReference>
<keyword evidence="2" id="KW-0808">Transferase</keyword>
<evidence type="ECO:0000313" key="2">
    <source>
        <dbReference type="EMBL" id="MBT1072718.1"/>
    </source>
</evidence>
<dbReference type="EMBL" id="JAHDYS010000012">
    <property type="protein sequence ID" value="MBT1072718.1"/>
    <property type="molecule type" value="Genomic_DNA"/>
</dbReference>
<sequence>MTPHTVVNTLAPGDLVFDVGANRGNMAEAFLAAGARVVCIEPQPHLAAVLRQRFAGNSRVTVIEKGLGSLRGRSSMSVSSQADILSTFAEHWKVGRFKDMVWDQQIEVQITTLDDLVAEFGIPRFCKIDVEGFEREVVKGLSSKIGVLSYEFTAEYRDHSMEVLEMLIRLGYRQFNVSLGDQPDFQWPEWVPYYEVVEALTLSQSPELWGDIYAR</sequence>
<dbReference type="Proteomes" id="UP000784128">
    <property type="component" value="Unassembled WGS sequence"/>
</dbReference>
<dbReference type="Gene3D" id="3.40.50.150">
    <property type="entry name" value="Vaccinia Virus protein VP39"/>
    <property type="match status" value="1"/>
</dbReference>
<evidence type="ECO:0000259" key="1">
    <source>
        <dbReference type="Pfam" id="PF05050"/>
    </source>
</evidence>
<dbReference type="InterPro" id="IPR006342">
    <property type="entry name" value="FkbM_mtfrase"/>
</dbReference>
<organism evidence="2 3">
    <name type="scientific">Pelotalea chapellei</name>
    <dbReference type="NCBI Taxonomy" id="44671"/>
    <lineage>
        <taxon>Bacteria</taxon>
        <taxon>Pseudomonadati</taxon>
        <taxon>Thermodesulfobacteriota</taxon>
        <taxon>Desulfuromonadia</taxon>
        <taxon>Geobacterales</taxon>
        <taxon>Geobacteraceae</taxon>
        <taxon>Pelotalea</taxon>
    </lineage>
</organism>
<dbReference type="NCBIfam" id="TIGR01444">
    <property type="entry name" value="fkbM_fam"/>
    <property type="match status" value="1"/>
</dbReference>
<dbReference type="SUPFAM" id="SSF53335">
    <property type="entry name" value="S-adenosyl-L-methionine-dependent methyltransferases"/>
    <property type="match status" value="1"/>
</dbReference>
<dbReference type="PANTHER" id="PTHR34203:SF15">
    <property type="entry name" value="SLL1173 PROTEIN"/>
    <property type="match status" value="1"/>
</dbReference>
<keyword evidence="3" id="KW-1185">Reference proteome</keyword>
<feature type="domain" description="Methyltransferase FkbM" evidence="1">
    <location>
        <begin position="18"/>
        <end position="173"/>
    </location>
</feature>
<proteinExistence type="predicted"/>
<dbReference type="Pfam" id="PF05050">
    <property type="entry name" value="Methyltransf_21"/>
    <property type="match status" value="1"/>
</dbReference>
<protein>
    <submittedName>
        <fullName evidence="2">FkbM family methyltransferase</fullName>
    </submittedName>
</protein>
<keyword evidence="2" id="KW-0489">Methyltransferase</keyword>
<name>A0ABS5UAN5_9BACT</name>
<accession>A0ABS5UAN5</accession>
<reference evidence="2 3" key="1">
    <citation type="submission" date="2021-05" db="EMBL/GenBank/DDBJ databases">
        <title>The draft genome of Geobacter chapellei DSM 13688.</title>
        <authorList>
            <person name="Xu Z."/>
            <person name="Masuda Y."/>
            <person name="Itoh H."/>
            <person name="Senoo K."/>
        </authorList>
    </citation>
    <scope>NUCLEOTIDE SEQUENCE [LARGE SCALE GENOMIC DNA]</scope>
    <source>
        <strain evidence="2 3">DSM 13688</strain>
    </source>
</reference>
<dbReference type="GO" id="GO:0032259">
    <property type="term" value="P:methylation"/>
    <property type="evidence" value="ECO:0007669"/>
    <property type="project" value="UniProtKB-KW"/>
</dbReference>
<dbReference type="GO" id="GO:0008168">
    <property type="term" value="F:methyltransferase activity"/>
    <property type="evidence" value="ECO:0007669"/>
    <property type="project" value="UniProtKB-KW"/>
</dbReference>
<gene>
    <name evidence="2" type="ORF">KJB30_13050</name>
</gene>